<evidence type="ECO:0000313" key="6">
    <source>
        <dbReference type="Proteomes" id="UP000028067"/>
    </source>
</evidence>
<feature type="transmembrane region" description="Helical" evidence="1">
    <location>
        <begin position="162"/>
        <end position="179"/>
    </location>
</feature>
<feature type="transmembrane region" description="Helical" evidence="1">
    <location>
        <begin position="127"/>
        <end position="155"/>
    </location>
</feature>
<comment type="caution">
    <text evidence="2">The sequence shown here is derived from an EMBL/GenBank/DDBJ whole genome shotgun (WGS) entry which is preliminary data.</text>
</comment>
<dbReference type="EMBL" id="MUXS01000024">
    <property type="protein sequence ID" value="OOR79118.1"/>
    <property type="molecule type" value="Genomic_DNA"/>
</dbReference>
<evidence type="ECO:0000313" key="5">
    <source>
        <dbReference type="EMBL" id="RSI58735.1"/>
    </source>
</evidence>
<feature type="transmembrane region" description="Helical" evidence="1">
    <location>
        <begin position="220"/>
        <end position="242"/>
    </location>
</feature>
<feature type="transmembrane region" description="Helical" evidence="1">
    <location>
        <begin position="100"/>
        <end position="121"/>
    </location>
</feature>
<reference evidence="4 8" key="3">
    <citation type="submission" date="2017-02" db="EMBL/GenBank/DDBJ databases">
        <title>Draft genome sequence of Streptococcus mitis CCUG 61082.</title>
        <authorList>
            <person name="Salva-Serra F."/>
            <person name="Engstrom-Jakobsson H."/>
            <person name="Thorell K."/>
            <person name="Jaen-Luchoro D."/>
            <person name="Gonzales-Siles L."/>
            <person name="Karlsson R."/>
            <person name="Gomila M."/>
            <person name="Yazdan S."/>
            <person name="Boulund F."/>
            <person name="Johnning A."/>
            <person name="Engstrand L."/>
            <person name="Kristiansson E."/>
            <person name="Moore E."/>
        </authorList>
    </citation>
    <scope>NUCLEOTIDE SEQUENCE [LARGE SCALE GENOMIC DNA]</scope>
    <source>
        <strain evidence="4 8">CCUG 61082</strain>
    </source>
</reference>
<organism evidence="2 6">
    <name type="scientific">Streptococcus mitis</name>
    <dbReference type="NCBI Taxonomy" id="28037"/>
    <lineage>
        <taxon>Bacteria</taxon>
        <taxon>Bacillati</taxon>
        <taxon>Bacillota</taxon>
        <taxon>Bacilli</taxon>
        <taxon>Lactobacillales</taxon>
        <taxon>Streptococcaceae</taxon>
        <taxon>Streptococcus</taxon>
        <taxon>Streptococcus mitis group</taxon>
    </lineage>
</organism>
<sequence length="247" mass="27553">MSGIYIEWLKSRRTKSFSIVAILIVVATLWNIATFSSAFSHPELKTVGTLFSNQNVNLLMFPIAVCVFAARIVGNEREGQTFRLQAANGQHFLTIFNHKLLFMMIFFSIMSVVEVTAIYFFGKQVGISIPFSIIGLQFVGQLLAIFSLICIYLTLAMLLERQGILLALGLLGGFLGIVLNPRSNGFGSLLNPITGFGSLAPYKYQFLGNGVFTYIFDEQLLWKLVVYVFYCALLYGLANIILKKRGN</sequence>
<proteinExistence type="predicted"/>
<dbReference type="PATRIC" id="fig|28037.238.peg.1406"/>
<evidence type="ECO:0000313" key="9">
    <source>
        <dbReference type="Proteomes" id="UP000278653"/>
    </source>
</evidence>
<dbReference type="Proteomes" id="UP000278653">
    <property type="component" value="Unassembled WGS sequence"/>
</dbReference>
<evidence type="ECO:0000313" key="4">
    <source>
        <dbReference type="EMBL" id="OOR79118.1"/>
    </source>
</evidence>
<keyword evidence="1" id="KW-0472">Membrane</keyword>
<name>A0A081SCT6_STRMT</name>
<dbReference type="EMBL" id="JPGW01000011">
    <property type="protein sequence ID" value="KER08739.1"/>
    <property type="molecule type" value="Genomic_DNA"/>
</dbReference>
<dbReference type="Proteomes" id="UP000028067">
    <property type="component" value="Unassembled WGS sequence"/>
</dbReference>
<feature type="transmembrane region" description="Helical" evidence="1">
    <location>
        <begin position="16"/>
        <end position="36"/>
    </location>
</feature>
<accession>A0A081SCT6</accession>
<evidence type="ECO:0000313" key="7">
    <source>
        <dbReference type="Proteomes" id="UP000070779"/>
    </source>
</evidence>
<dbReference type="EMBL" id="LQZD01000313">
    <property type="protein sequence ID" value="KXU11830.1"/>
    <property type="molecule type" value="Genomic_DNA"/>
</dbReference>
<dbReference type="EMBL" id="RJNH01000019">
    <property type="protein sequence ID" value="RSI58735.1"/>
    <property type="molecule type" value="Genomic_DNA"/>
</dbReference>
<evidence type="ECO:0000313" key="3">
    <source>
        <dbReference type="EMBL" id="KXU11830.1"/>
    </source>
</evidence>
<feature type="transmembrane region" description="Helical" evidence="1">
    <location>
        <begin position="56"/>
        <end position="74"/>
    </location>
</feature>
<reference evidence="2 6" key="1">
    <citation type="submission" date="2014-05" db="EMBL/GenBank/DDBJ databases">
        <authorList>
            <person name="Daugherty S.C."/>
            <person name="Tallon L.J."/>
            <person name="Sadzewicz L."/>
            <person name="Kilian M."/>
            <person name="Tettelin H."/>
        </authorList>
    </citation>
    <scope>NUCLEOTIDE SEQUENCE [LARGE SCALE GENOMIC DNA]</scope>
    <source>
        <strain evidence="2 6">SK271</strain>
    </source>
</reference>
<evidence type="ECO:0000313" key="2">
    <source>
        <dbReference type="EMBL" id="KER08739.1"/>
    </source>
</evidence>
<protein>
    <submittedName>
        <fullName evidence="4">ABC transporter permease</fullName>
    </submittedName>
    <submittedName>
        <fullName evidence="5">ABC-2 family transporter protein</fullName>
    </submittedName>
    <submittedName>
        <fullName evidence="2">ABC-2 transporter family protein</fullName>
    </submittedName>
</protein>
<dbReference type="AlphaFoldDB" id="A0A081SCT6"/>
<reference evidence="3 7" key="2">
    <citation type="submission" date="2016-01" db="EMBL/GenBank/DDBJ databases">
        <title>Highly variable Streptococcus oralis are common among viridans streptococci isolated from primates.</title>
        <authorList>
            <person name="Denapaite D."/>
            <person name="Rieger M."/>
            <person name="Koendgen S."/>
            <person name="Brueckner R."/>
            <person name="Ochigava I."/>
            <person name="Kappeler P."/>
            <person name="Maetz-Rensing K."/>
            <person name="Leendertz F."/>
            <person name="Hakenbeck R."/>
        </authorList>
    </citation>
    <scope>NUCLEOTIDE SEQUENCE [LARGE SCALE GENOMIC DNA]</scope>
    <source>
        <strain evidence="3 7">DD22</strain>
    </source>
</reference>
<dbReference type="Proteomes" id="UP000070779">
    <property type="component" value="Unassembled WGS sequence"/>
</dbReference>
<keyword evidence="1" id="KW-0812">Transmembrane</keyword>
<dbReference type="Pfam" id="PF12730">
    <property type="entry name" value="ABC2_membrane_4"/>
    <property type="match status" value="1"/>
</dbReference>
<dbReference type="Proteomes" id="UP000190872">
    <property type="component" value="Unassembled WGS sequence"/>
</dbReference>
<reference evidence="5 9" key="4">
    <citation type="submission" date="2018-11" db="EMBL/GenBank/DDBJ databases">
        <title>Species Designations Belie Phenotypic and Genotypic Heterogeneity in Oral Streptococci.</title>
        <authorList>
            <person name="Velsko I."/>
        </authorList>
    </citation>
    <scope>NUCLEOTIDE SEQUENCE [LARGE SCALE GENOMIC DNA]</scope>
    <source>
        <strain evidence="5 9">BCC15</strain>
    </source>
</reference>
<gene>
    <name evidence="4" type="ORF">B0179_10005</name>
    <name evidence="5" type="ORF">D8865_10565</name>
    <name evidence="2" type="ORF">SK271_0784</name>
    <name evidence="3" type="ORF">SMIDD22_01168</name>
</gene>
<evidence type="ECO:0000313" key="8">
    <source>
        <dbReference type="Proteomes" id="UP000190872"/>
    </source>
</evidence>
<dbReference type="RefSeq" id="WP_033685031.1">
    <property type="nucleotide sequence ID" value="NZ_CAMHVK010000002.1"/>
</dbReference>
<evidence type="ECO:0000256" key="1">
    <source>
        <dbReference type="SAM" id="Phobius"/>
    </source>
</evidence>
<keyword evidence="1" id="KW-1133">Transmembrane helix</keyword>